<feature type="compositionally biased region" description="Polar residues" evidence="1">
    <location>
        <begin position="437"/>
        <end position="448"/>
    </location>
</feature>
<evidence type="ECO:0000256" key="1">
    <source>
        <dbReference type="SAM" id="MobiDB-lite"/>
    </source>
</evidence>
<feature type="signal peptide" evidence="2">
    <location>
        <begin position="1"/>
        <end position="25"/>
    </location>
</feature>
<gene>
    <name evidence="3" type="ORF">PHSY_006368</name>
</gene>
<feature type="compositionally biased region" description="Basic and acidic residues" evidence="1">
    <location>
        <begin position="547"/>
        <end position="559"/>
    </location>
</feature>
<protein>
    <submittedName>
        <fullName evidence="3">Uncharacterized protein</fullName>
    </submittedName>
</protein>
<dbReference type="Proteomes" id="UP000014071">
    <property type="component" value="Unassembled WGS sequence"/>
</dbReference>
<evidence type="ECO:0000313" key="4">
    <source>
        <dbReference type="Proteomes" id="UP000014071"/>
    </source>
</evidence>
<evidence type="ECO:0000313" key="3">
    <source>
        <dbReference type="EMBL" id="GAC98773.1"/>
    </source>
</evidence>
<dbReference type="EMBL" id="DF238821">
    <property type="protein sequence ID" value="GAC98773.1"/>
    <property type="molecule type" value="Genomic_DNA"/>
</dbReference>
<evidence type="ECO:0000256" key="2">
    <source>
        <dbReference type="SAM" id="SignalP"/>
    </source>
</evidence>
<keyword evidence="2" id="KW-0732">Signal</keyword>
<dbReference type="eggNOG" id="ENOG502QYKZ">
    <property type="taxonomic scope" value="Eukaryota"/>
</dbReference>
<dbReference type="HOGENOM" id="CLU_453397_0_0_1"/>
<organism evidence="3 4">
    <name type="scientific">Pseudozyma hubeiensis (strain SY62)</name>
    <name type="common">Yeast</name>
    <dbReference type="NCBI Taxonomy" id="1305764"/>
    <lineage>
        <taxon>Eukaryota</taxon>
        <taxon>Fungi</taxon>
        <taxon>Dikarya</taxon>
        <taxon>Basidiomycota</taxon>
        <taxon>Ustilaginomycotina</taxon>
        <taxon>Ustilaginomycetes</taxon>
        <taxon>Ustilaginales</taxon>
        <taxon>Ustilaginaceae</taxon>
        <taxon>Pseudozyma</taxon>
    </lineage>
</organism>
<dbReference type="AlphaFoldDB" id="R9PBJ4"/>
<proteinExistence type="predicted"/>
<name>R9PBJ4_PSEHS</name>
<feature type="chain" id="PRO_5004487714" evidence="2">
    <location>
        <begin position="26"/>
        <end position="595"/>
    </location>
</feature>
<keyword evidence="4" id="KW-1185">Reference proteome</keyword>
<accession>R9PBJ4</accession>
<feature type="region of interest" description="Disordered" evidence="1">
    <location>
        <begin position="434"/>
        <end position="496"/>
    </location>
</feature>
<feature type="region of interest" description="Disordered" evidence="1">
    <location>
        <begin position="537"/>
        <end position="595"/>
    </location>
</feature>
<dbReference type="RefSeq" id="XP_012192360.1">
    <property type="nucleotide sequence ID" value="XM_012336970.1"/>
</dbReference>
<dbReference type="GeneID" id="24111639"/>
<dbReference type="OrthoDB" id="2550141at2759"/>
<reference evidence="4" key="1">
    <citation type="journal article" date="2013" name="Genome Announc.">
        <title>Draft genome sequence of the basidiomycetous yeast-like fungus Pseudozyma hubeiensis SY62, which produces an abundant amount of the biosurfactant mannosylerythritol lipids.</title>
        <authorList>
            <person name="Konishi M."/>
            <person name="Hatada Y."/>
            <person name="Horiuchi J."/>
        </authorList>
    </citation>
    <scope>NUCLEOTIDE SEQUENCE [LARGE SCALE GENOMIC DNA]</scope>
    <source>
        <strain evidence="4">SY62</strain>
    </source>
</reference>
<sequence length="595" mass="66443">MRVWMRRHLLGSIAFLCTAASMAWSVDEDQQTSSSVTQGRFAHSKSSFAAQFGFRDPNFGIPMPNRDYRLLSRDAYYKLQGIYASTNRFLRLAGIRQLLSQGSISSPSLLRRHPSFVNSFDGTTFTPTVYVRIADVMPNNPMGRFNPDVAIFMQAVKVLQPTVFLTWLELKHIIRGPYDSASDPNGPDFYKVWVRHRRFSDKVWLDEFPEVYKWPVFADVERLGFNPSTIDREIAVYSQERAIETYPATRSHALATFLAAARRYMLQFDTPTGEALFNSYALMLAPVDASTGPEPWFQAPVFEAFHPGHNTIKLKTYDFDGGASPILDRIQYTASTDAFGHSVLTPIAIVRPLQVVPTVRFGTVYVVPQRLRATSSIVLQTLRAVKFRLVPDPEYSQGTGHLGPDANFLGERRPIGHPLALITASSLERSRSLAVKGSNSSQAIPSDSLTKDELAGQRSLVPDSRGLPSIASTSRRGESPLSFPITPQIKHAEQRSIFDSRNDMLIRPEETAGAFPPTPAGRRRWYLQLLQHAESGLTSSSFAPAQNDDKKTGEFETHGHSVSTSDQRSHYGLKSGQTHSSKASRRPTTRRSQSQ</sequence>